<accession>A0ABR4IZ76</accession>
<keyword evidence="5 7" id="KW-0560">Oxidoreductase</keyword>
<dbReference type="PANTHER" id="PTHR24305:SF164">
    <property type="entry name" value="P450, PUTATIVE (EUROFUNG)-RELATED"/>
    <property type="match status" value="1"/>
</dbReference>
<comment type="cofactor">
    <cofactor evidence="1">
        <name>heme</name>
        <dbReference type="ChEBI" id="CHEBI:30413"/>
    </cofactor>
</comment>
<dbReference type="InterPro" id="IPR017972">
    <property type="entry name" value="Cyt_P450_CS"/>
</dbReference>
<keyword evidence="4 7" id="KW-0479">Metal-binding</keyword>
<comment type="similarity">
    <text evidence="2 7">Belongs to the cytochrome P450 family.</text>
</comment>
<dbReference type="PROSITE" id="PS00086">
    <property type="entry name" value="CYTOCHROME_P450"/>
    <property type="match status" value="1"/>
</dbReference>
<dbReference type="InterPro" id="IPR036396">
    <property type="entry name" value="Cyt_P450_sf"/>
</dbReference>
<evidence type="ECO:0000256" key="3">
    <source>
        <dbReference type="ARBA" id="ARBA00022617"/>
    </source>
</evidence>
<dbReference type="PANTHER" id="PTHR24305">
    <property type="entry name" value="CYTOCHROME P450"/>
    <property type="match status" value="1"/>
</dbReference>
<keyword evidence="3 7" id="KW-0349">Heme</keyword>
<evidence type="ECO:0000313" key="9">
    <source>
        <dbReference type="Proteomes" id="UP001610335"/>
    </source>
</evidence>
<dbReference type="Gene3D" id="1.10.630.10">
    <property type="entry name" value="Cytochrome P450"/>
    <property type="match status" value="1"/>
</dbReference>
<dbReference type="InterPro" id="IPR001128">
    <property type="entry name" value="Cyt_P450"/>
</dbReference>
<keyword evidence="9" id="KW-1185">Reference proteome</keyword>
<evidence type="ECO:0000256" key="7">
    <source>
        <dbReference type="RuleBase" id="RU000461"/>
    </source>
</evidence>
<reference evidence="8 9" key="1">
    <citation type="submission" date="2024-07" db="EMBL/GenBank/DDBJ databases">
        <title>Section-level genome sequencing and comparative genomics of Aspergillus sections Usti and Cavernicolus.</title>
        <authorList>
            <consortium name="Lawrence Berkeley National Laboratory"/>
            <person name="Nybo J.L."/>
            <person name="Vesth T.C."/>
            <person name="Theobald S."/>
            <person name="Frisvad J.C."/>
            <person name="Larsen T.O."/>
            <person name="Kjaerboelling I."/>
            <person name="Rothschild-Mancinelli K."/>
            <person name="Lyhne E.K."/>
            <person name="Kogle M.E."/>
            <person name="Barry K."/>
            <person name="Clum A."/>
            <person name="Na H."/>
            <person name="Ledsgaard L."/>
            <person name="Lin J."/>
            <person name="Lipzen A."/>
            <person name="Kuo A."/>
            <person name="Riley R."/>
            <person name="Mondo S."/>
            <person name="LaButti K."/>
            <person name="Haridas S."/>
            <person name="Pangalinan J."/>
            <person name="Salamov A.A."/>
            <person name="Simmons B.A."/>
            <person name="Magnuson J.K."/>
            <person name="Chen J."/>
            <person name="Drula E."/>
            <person name="Henrissat B."/>
            <person name="Wiebenga A."/>
            <person name="Lubbers R.J."/>
            <person name="Gomes A.C."/>
            <person name="Makela M.R."/>
            <person name="Stajich J."/>
            <person name="Grigoriev I.V."/>
            <person name="Mortensen U.H."/>
            <person name="De vries R.P."/>
            <person name="Baker S.E."/>
            <person name="Andersen M.R."/>
        </authorList>
    </citation>
    <scope>NUCLEOTIDE SEQUENCE [LARGE SCALE GENOMIC DNA]</scope>
    <source>
        <strain evidence="8 9">CBS 600.67</strain>
    </source>
</reference>
<dbReference type="Proteomes" id="UP001610335">
    <property type="component" value="Unassembled WGS sequence"/>
</dbReference>
<dbReference type="PRINTS" id="PR00385">
    <property type="entry name" value="P450"/>
</dbReference>
<organism evidence="8 9">
    <name type="scientific">Aspergillus cavernicola</name>
    <dbReference type="NCBI Taxonomy" id="176166"/>
    <lineage>
        <taxon>Eukaryota</taxon>
        <taxon>Fungi</taxon>
        <taxon>Dikarya</taxon>
        <taxon>Ascomycota</taxon>
        <taxon>Pezizomycotina</taxon>
        <taxon>Eurotiomycetes</taxon>
        <taxon>Eurotiomycetidae</taxon>
        <taxon>Eurotiales</taxon>
        <taxon>Aspergillaceae</taxon>
        <taxon>Aspergillus</taxon>
        <taxon>Aspergillus subgen. Nidulantes</taxon>
    </lineage>
</organism>
<dbReference type="EMBL" id="JBFXLS010000005">
    <property type="protein sequence ID" value="KAL2833040.1"/>
    <property type="molecule type" value="Genomic_DNA"/>
</dbReference>
<comment type="caution">
    <text evidence="8">The sequence shown here is derived from an EMBL/GenBank/DDBJ whole genome shotgun (WGS) entry which is preliminary data.</text>
</comment>
<evidence type="ECO:0000256" key="4">
    <source>
        <dbReference type="ARBA" id="ARBA00022723"/>
    </source>
</evidence>
<name>A0ABR4IZ76_9EURO</name>
<dbReference type="InterPro" id="IPR002403">
    <property type="entry name" value="Cyt_P450_E_grp-IV"/>
</dbReference>
<dbReference type="InterPro" id="IPR050121">
    <property type="entry name" value="Cytochrome_P450_monoxygenase"/>
</dbReference>
<sequence>MQRLHEQYGDAVRIGPSEVSFNSLSALRSIYGAGTVFQRDTGFYRMFDVYGRRVMFSFGGGREHRDRKKLLNHAYSKTSILSPRNATMIEEKARKFLTLVESEALDGNLEIFAALHYFSLDTITAFLYGKSKSKSSSSGATSALDSPSSSQHRHLLDDILHPARRTLSWFTIHLPSLTSWLYAQSGLIESLLSSLHLLPMNKPSTYSSIRAHALLAVEHLLHINNKSESEPLDPSASIAARLFSKLEAAQMDHLDVAGECADHLLAGIDTTSDTLMWAIFALSQPENRIFQEKLRAEILALELDNSSDHTITNQGIIRAAAAEKLPYLDAVIKETLRLFAPLPGTEPRVAENDEVVDGFRIPGGTVVTMSPYTLHRNGRVFRDVGRFNPDRWLAEEEEEKEQVAEMKRWFWAFSSGGRMCIGMHLAMAEMTTLLASVYRTYKTEIRPGFEGVSPGVTARYEVFYDDRFSRVKEHVCWVKFVNALPVSS</sequence>
<keyword evidence="6 7" id="KW-0408">Iron</keyword>
<proteinExistence type="inferred from homology"/>
<dbReference type="SUPFAM" id="SSF48264">
    <property type="entry name" value="Cytochrome P450"/>
    <property type="match status" value="1"/>
</dbReference>
<evidence type="ECO:0000313" key="8">
    <source>
        <dbReference type="EMBL" id="KAL2833040.1"/>
    </source>
</evidence>
<protein>
    <submittedName>
        <fullName evidence="8">Cytochrome P450</fullName>
    </submittedName>
</protein>
<keyword evidence="7" id="KW-0503">Monooxygenase</keyword>
<evidence type="ECO:0000256" key="5">
    <source>
        <dbReference type="ARBA" id="ARBA00023002"/>
    </source>
</evidence>
<evidence type="ECO:0000256" key="2">
    <source>
        <dbReference type="ARBA" id="ARBA00010617"/>
    </source>
</evidence>
<gene>
    <name evidence="8" type="ORF">BDW59DRAFT_139081</name>
</gene>
<dbReference type="Pfam" id="PF00067">
    <property type="entry name" value="p450"/>
    <property type="match status" value="1"/>
</dbReference>
<evidence type="ECO:0000256" key="6">
    <source>
        <dbReference type="ARBA" id="ARBA00023004"/>
    </source>
</evidence>
<evidence type="ECO:0000256" key="1">
    <source>
        <dbReference type="ARBA" id="ARBA00001971"/>
    </source>
</evidence>
<dbReference type="PRINTS" id="PR00465">
    <property type="entry name" value="EP450IV"/>
</dbReference>